<name>A0ABQ8KYY0_LABRO</name>
<accession>A0ABQ8KYY0</accession>
<organism evidence="1 2">
    <name type="scientific">Labeo rohita</name>
    <name type="common">Indian major carp</name>
    <name type="synonym">Cyprinus rohita</name>
    <dbReference type="NCBI Taxonomy" id="84645"/>
    <lineage>
        <taxon>Eukaryota</taxon>
        <taxon>Metazoa</taxon>
        <taxon>Chordata</taxon>
        <taxon>Craniata</taxon>
        <taxon>Vertebrata</taxon>
        <taxon>Euteleostomi</taxon>
        <taxon>Actinopterygii</taxon>
        <taxon>Neopterygii</taxon>
        <taxon>Teleostei</taxon>
        <taxon>Ostariophysi</taxon>
        <taxon>Cypriniformes</taxon>
        <taxon>Cyprinidae</taxon>
        <taxon>Labeoninae</taxon>
        <taxon>Labeonini</taxon>
        <taxon>Labeo</taxon>
    </lineage>
</organism>
<reference evidence="1 2" key="1">
    <citation type="submission" date="2022-01" db="EMBL/GenBank/DDBJ databases">
        <title>A high-quality chromosome-level genome assembly of rohu carp, Labeo rohita.</title>
        <authorList>
            <person name="Arick M.A. II"/>
            <person name="Hsu C.-Y."/>
            <person name="Magbanua Z."/>
            <person name="Pechanova O."/>
            <person name="Grover C."/>
            <person name="Miller E."/>
            <person name="Thrash A."/>
            <person name="Ezzel L."/>
            <person name="Alam S."/>
            <person name="Benzie J."/>
            <person name="Hamilton M."/>
            <person name="Karsi A."/>
            <person name="Lawrence M.L."/>
            <person name="Peterson D.G."/>
        </authorList>
    </citation>
    <scope>NUCLEOTIDE SEQUENCE [LARGE SCALE GENOMIC DNA]</scope>
    <source>
        <strain evidence="2">BAU-BD-2019</strain>
        <tissue evidence="1">Blood</tissue>
    </source>
</reference>
<dbReference type="Proteomes" id="UP000830375">
    <property type="component" value="Unassembled WGS sequence"/>
</dbReference>
<evidence type="ECO:0000313" key="1">
    <source>
        <dbReference type="EMBL" id="KAI2643007.1"/>
    </source>
</evidence>
<gene>
    <name evidence="1" type="ORF">H4Q32_026289</name>
</gene>
<protein>
    <submittedName>
        <fullName evidence="1">Protein translocase subunit SecA</fullName>
    </submittedName>
</protein>
<sequence>MASPYSRPSPIRVKCVLNRRNAKTLNFKLENGEIRPGNQEVTYLSALSTGGQVYVTQSSSDSAAFEEGVTYGQERLFMGPNKTTYKTAPLTLTFDAEKMAKDALIPPSVSVTGDERDLFSRGGFSTLEGTVEHMQVPRMTTVRDTEVPILDLGIKSGSSILEVSLWRDQALTKLQINDKINICHL</sequence>
<comment type="caution">
    <text evidence="1">The sequence shown here is derived from an EMBL/GenBank/DDBJ whole genome shotgun (WGS) entry which is preliminary data.</text>
</comment>
<evidence type="ECO:0000313" key="2">
    <source>
        <dbReference type="Proteomes" id="UP000830375"/>
    </source>
</evidence>
<keyword evidence="2" id="KW-1185">Reference proteome</keyword>
<dbReference type="EMBL" id="JACTAM010002811">
    <property type="protein sequence ID" value="KAI2643007.1"/>
    <property type="molecule type" value="Genomic_DNA"/>
</dbReference>
<proteinExistence type="predicted"/>